<proteinExistence type="predicted"/>
<evidence type="ECO:0000313" key="3">
    <source>
        <dbReference type="Proteomes" id="UP000078561"/>
    </source>
</evidence>
<reference evidence="2" key="1">
    <citation type="submission" date="2016-04" db="EMBL/GenBank/DDBJ databases">
        <authorList>
            <person name="Evans L.H."/>
            <person name="Alamgir A."/>
            <person name="Owens N."/>
            <person name="Weber N.D."/>
            <person name="Virtaneva K."/>
            <person name="Barbian K."/>
            <person name="Babar A."/>
            <person name="Rosenke K."/>
        </authorList>
    </citation>
    <scope>NUCLEOTIDE SEQUENCE [LARGE SCALE GENOMIC DNA]</scope>
    <source>
        <strain evidence="2">CBS 101.48</strain>
    </source>
</reference>
<gene>
    <name evidence="2" type="primary">ABSGL_05038.1 scaffold 6272</name>
</gene>
<dbReference type="EMBL" id="LT552697">
    <property type="protein sequence ID" value="SAL99424.1"/>
    <property type="molecule type" value="Genomic_DNA"/>
</dbReference>
<feature type="region of interest" description="Disordered" evidence="1">
    <location>
        <begin position="254"/>
        <end position="372"/>
    </location>
</feature>
<feature type="compositionally biased region" description="Polar residues" evidence="1">
    <location>
        <begin position="137"/>
        <end position="152"/>
    </location>
</feature>
<feature type="region of interest" description="Disordered" evidence="1">
    <location>
        <begin position="132"/>
        <end position="163"/>
    </location>
</feature>
<dbReference type="OrthoDB" id="2281284at2759"/>
<name>A0A163JHR7_ABSGL</name>
<keyword evidence="3" id="KW-1185">Reference proteome</keyword>
<dbReference type="Proteomes" id="UP000078561">
    <property type="component" value="Unassembled WGS sequence"/>
</dbReference>
<feature type="compositionally biased region" description="Basic and acidic residues" evidence="1">
    <location>
        <begin position="201"/>
        <end position="210"/>
    </location>
</feature>
<sequence length="497" mass="56837">MASSDSSHWLFDAPRYYDFTKSEEENNHTGDAWFDKRSTSTHYSLNTTMETIQQPEGVVTNSIATNDRRSLEPPSTPPSQVNAALEYHYPVNYTADAYLHSPSQRRNHSQGGSRRRNVMAELKKKTRIEQTQHLNDDSYQQQHQETTTPVDHTQTEGDRSTTKRWSLLSSSAPMIAISDPLLEQHEQQTSPSYPTTATREYTTDQQDRHSSLRRSPSIDNAIEEPIEQHSSDISDRERGPEALEHQLVKLPILGRTIKPVPEPTPPRATSVDYPTLRKRYSNNNNTEGSDVFPRLSLSTLRSQPDLDHSSSSHKKLHKSMESTNHEHATETNDHPPKPNLTRSPHQHTSERVPSTPRKRPHSPELDDHQTQPLKAAKVTLPDHNEHHPTRLLQLIAQVKSHRRPAAESPLLQLIARIRSHQKRPFTPPAPKLETVFERARRVINEANYKSMKWIVPQRRRTATGNHRLSTHLARHHLLPPVFYLALFACGVDRTTKP</sequence>
<dbReference type="AlphaFoldDB" id="A0A163JHR7"/>
<protein>
    <submittedName>
        <fullName evidence="2">Uncharacterized protein</fullName>
    </submittedName>
</protein>
<organism evidence="2">
    <name type="scientific">Absidia glauca</name>
    <name type="common">Pin mould</name>
    <dbReference type="NCBI Taxonomy" id="4829"/>
    <lineage>
        <taxon>Eukaryota</taxon>
        <taxon>Fungi</taxon>
        <taxon>Fungi incertae sedis</taxon>
        <taxon>Mucoromycota</taxon>
        <taxon>Mucoromycotina</taxon>
        <taxon>Mucoromycetes</taxon>
        <taxon>Mucorales</taxon>
        <taxon>Cunninghamellaceae</taxon>
        <taxon>Absidia</taxon>
    </lineage>
</organism>
<feature type="compositionally biased region" description="Polar residues" evidence="1">
    <location>
        <begin position="187"/>
        <end position="200"/>
    </location>
</feature>
<evidence type="ECO:0000313" key="2">
    <source>
        <dbReference type="EMBL" id="SAL99424.1"/>
    </source>
</evidence>
<accession>A0A163JHR7</accession>
<feature type="compositionally biased region" description="Basic and acidic residues" evidence="1">
    <location>
        <begin position="318"/>
        <end position="336"/>
    </location>
</feature>
<feature type="region of interest" description="Disordered" evidence="1">
    <location>
        <begin position="184"/>
        <end position="238"/>
    </location>
</feature>
<dbReference type="InParanoid" id="A0A163JHR7"/>
<evidence type="ECO:0000256" key="1">
    <source>
        <dbReference type="SAM" id="MobiDB-lite"/>
    </source>
</evidence>
<feature type="compositionally biased region" description="Basic and acidic residues" evidence="1">
    <location>
        <begin position="226"/>
        <end position="238"/>
    </location>
</feature>